<evidence type="ECO:0000256" key="3">
    <source>
        <dbReference type="ARBA" id="ARBA00022655"/>
    </source>
</evidence>
<feature type="binding site" evidence="5">
    <location>
        <position position="119"/>
    </location>
    <ligand>
        <name>Mg(2+)</name>
        <dbReference type="ChEBI" id="CHEBI:18420"/>
    </ligand>
</feature>
<feature type="binding site" evidence="5">
    <location>
        <begin position="42"/>
        <end position="43"/>
    </location>
    <ligand>
        <name>3-methyl-2-oxobutanoate</name>
        <dbReference type="ChEBI" id="CHEBI:11851"/>
    </ligand>
</feature>
<keyword evidence="8" id="KW-1185">Reference proteome</keyword>
<gene>
    <name evidence="5 7" type="primary">panB</name>
    <name evidence="7" type="ORF">VB738_09535</name>
</gene>
<evidence type="ECO:0000256" key="5">
    <source>
        <dbReference type="HAMAP-Rule" id="MF_00156"/>
    </source>
</evidence>
<evidence type="ECO:0000256" key="1">
    <source>
        <dbReference type="ARBA" id="ARBA00008676"/>
    </source>
</evidence>
<name>A0ABU5RUM2_9CYAN</name>
<keyword evidence="5" id="KW-0460">Magnesium</keyword>
<dbReference type="Proteomes" id="UP001304461">
    <property type="component" value="Unassembled WGS sequence"/>
</dbReference>
<comment type="subcellular location">
    <subcellularLocation>
        <location evidence="5">Cytoplasm</location>
    </subcellularLocation>
</comment>
<dbReference type="EC" id="2.1.2.11" evidence="5"/>
<dbReference type="InterPro" id="IPR003700">
    <property type="entry name" value="Pantoate_hydroxy_MeTrfase"/>
</dbReference>
<comment type="catalytic activity">
    <reaction evidence="5">
        <text>(6R)-5,10-methylene-5,6,7,8-tetrahydrofolate + 3-methyl-2-oxobutanoate + H2O = 2-dehydropantoate + (6S)-5,6,7,8-tetrahydrofolate</text>
        <dbReference type="Rhea" id="RHEA:11824"/>
        <dbReference type="ChEBI" id="CHEBI:11561"/>
        <dbReference type="ChEBI" id="CHEBI:11851"/>
        <dbReference type="ChEBI" id="CHEBI:15377"/>
        <dbReference type="ChEBI" id="CHEBI:15636"/>
        <dbReference type="ChEBI" id="CHEBI:57453"/>
        <dbReference type="EC" id="2.1.2.11"/>
    </reaction>
</comment>
<feature type="region of interest" description="Disordered" evidence="6">
    <location>
        <begin position="257"/>
        <end position="280"/>
    </location>
</feature>
<keyword evidence="3 5" id="KW-0566">Pantothenate biosynthesis</keyword>
<dbReference type="CDD" id="cd06557">
    <property type="entry name" value="KPHMT-like"/>
    <property type="match status" value="1"/>
</dbReference>
<dbReference type="InterPro" id="IPR040442">
    <property type="entry name" value="Pyrv_kinase-like_dom_sf"/>
</dbReference>
<dbReference type="Pfam" id="PF02548">
    <property type="entry name" value="Pantoate_transf"/>
    <property type="match status" value="1"/>
</dbReference>
<dbReference type="GO" id="GO:0003864">
    <property type="term" value="F:3-methyl-2-oxobutanoate hydroxymethyltransferase activity"/>
    <property type="evidence" value="ECO:0007669"/>
    <property type="project" value="UniProtKB-EC"/>
</dbReference>
<dbReference type="HAMAP" id="MF_00156">
    <property type="entry name" value="PanB"/>
    <property type="match status" value="1"/>
</dbReference>
<evidence type="ECO:0000256" key="4">
    <source>
        <dbReference type="ARBA" id="ARBA00022679"/>
    </source>
</evidence>
<organism evidence="7 8">
    <name type="scientific">Cyanobium gracile UHCC 0139</name>
    <dbReference type="NCBI Taxonomy" id="3110308"/>
    <lineage>
        <taxon>Bacteria</taxon>
        <taxon>Bacillati</taxon>
        <taxon>Cyanobacteriota</taxon>
        <taxon>Cyanophyceae</taxon>
        <taxon>Synechococcales</taxon>
        <taxon>Prochlorococcaceae</taxon>
        <taxon>Cyanobium</taxon>
    </lineage>
</organism>
<feature type="binding site" evidence="5">
    <location>
        <position position="42"/>
    </location>
    <ligand>
        <name>Mg(2+)</name>
        <dbReference type="ChEBI" id="CHEBI:18420"/>
    </ligand>
</feature>
<reference evidence="7 8" key="1">
    <citation type="submission" date="2023-12" db="EMBL/GenBank/DDBJ databases">
        <title>Baltic Sea Cyanobacteria.</title>
        <authorList>
            <person name="Delbaje E."/>
            <person name="Fewer D.P."/>
            <person name="Shishido T.K."/>
        </authorList>
    </citation>
    <scope>NUCLEOTIDE SEQUENCE [LARGE SCALE GENOMIC DNA]</scope>
    <source>
        <strain evidence="7 8">UHCC 0139</strain>
    </source>
</reference>
<keyword evidence="4 5" id="KW-0808">Transferase</keyword>
<comment type="cofactor">
    <cofactor evidence="5">
        <name>Mg(2+)</name>
        <dbReference type="ChEBI" id="CHEBI:18420"/>
    </cofactor>
    <text evidence="5">Binds 1 Mg(2+) ion per subunit.</text>
</comment>
<dbReference type="RefSeq" id="WP_323305678.1">
    <property type="nucleotide sequence ID" value="NZ_JAYGHX010000005.1"/>
</dbReference>
<evidence type="ECO:0000256" key="6">
    <source>
        <dbReference type="SAM" id="MobiDB-lite"/>
    </source>
</evidence>
<protein>
    <recommendedName>
        <fullName evidence="5">3-methyl-2-oxobutanoate hydroxymethyltransferase</fullName>
        <ecNumber evidence="5">2.1.2.11</ecNumber>
    </recommendedName>
    <alternativeName>
        <fullName evidence="5">Ketopantoate hydroxymethyltransferase</fullName>
        <shortName evidence="5">KPHMT</shortName>
    </alternativeName>
</protein>
<comment type="caution">
    <text evidence="7">The sequence shown here is derived from an EMBL/GenBank/DDBJ whole genome shotgun (WGS) entry which is preliminary data.</text>
</comment>
<dbReference type="NCBIfam" id="TIGR00222">
    <property type="entry name" value="panB"/>
    <property type="match status" value="1"/>
</dbReference>
<sequence>MRPADLTRRKQAGLPITVLTAWDALSAAVVAGAGVDAVLVGDSLAMVVLGHATTLPVTLEEMLHHCRAAGRGLAAAAPQDPPLLICDLPFLSYQCGADAAVAAAGRVLKETPAVAVKLEGAEPETLAVIDRMVRSGIPVMGHLGLTPQSVHQLGYRRQAGDPVSQERLRRRALALQETGCFALVLEHVPAELATELSASLAVPVIGIGAGDGCDGQVRVTADLLGLTARQPPFSPPLLQGRSLAVDVLGRWVREQGPGTAGAKAVPAPATRPASPAAPHC</sequence>
<evidence type="ECO:0000256" key="2">
    <source>
        <dbReference type="ARBA" id="ARBA00011424"/>
    </source>
</evidence>
<keyword evidence="5" id="KW-0479">Metal-binding</keyword>
<accession>A0ABU5RUM2</accession>
<proteinExistence type="inferred from homology"/>
<dbReference type="EMBL" id="JAYGHX010000005">
    <property type="protein sequence ID" value="MEA5391499.1"/>
    <property type="molecule type" value="Genomic_DNA"/>
</dbReference>
<evidence type="ECO:0000313" key="7">
    <source>
        <dbReference type="EMBL" id="MEA5391499.1"/>
    </source>
</evidence>
<feature type="binding site" evidence="5">
    <location>
        <position position="87"/>
    </location>
    <ligand>
        <name>Mg(2+)</name>
        <dbReference type="ChEBI" id="CHEBI:18420"/>
    </ligand>
</feature>
<comment type="subunit">
    <text evidence="2 5">Homodecamer; pentamer of dimers.</text>
</comment>
<dbReference type="PANTHER" id="PTHR20881:SF0">
    <property type="entry name" value="3-METHYL-2-OXOBUTANOATE HYDROXYMETHYLTRANSFERASE"/>
    <property type="match status" value="1"/>
</dbReference>
<dbReference type="PIRSF" id="PIRSF000388">
    <property type="entry name" value="Pantoate_hydroxy_MeTrfase"/>
    <property type="match status" value="1"/>
</dbReference>
<dbReference type="SUPFAM" id="SSF51621">
    <property type="entry name" value="Phosphoenolpyruvate/pyruvate domain"/>
    <property type="match status" value="1"/>
</dbReference>
<dbReference type="NCBIfam" id="NF001452">
    <property type="entry name" value="PRK00311.1"/>
    <property type="match status" value="1"/>
</dbReference>
<feature type="compositionally biased region" description="Low complexity" evidence="6">
    <location>
        <begin position="264"/>
        <end position="280"/>
    </location>
</feature>
<comment type="similarity">
    <text evidence="1 5">Belongs to the PanB family.</text>
</comment>
<comment type="pathway">
    <text evidence="5">Cofactor biosynthesis; (R)-pantothenate biosynthesis; (R)-pantoate from 3-methyl-2-oxobutanoate: step 1/2.</text>
</comment>
<evidence type="ECO:0000313" key="8">
    <source>
        <dbReference type="Proteomes" id="UP001304461"/>
    </source>
</evidence>
<keyword evidence="5" id="KW-0963">Cytoplasm</keyword>
<comment type="function">
    <text evidence="5">Catalyzes the reversible reaction in which hydroxymethyl group from 5,10-methylenetetrahydrofolate is transferred onto alpha-ketoisovalerate to form ketopantoate.</text>
</comment>
<dbReference type="PANTHER" id="PTHR20881">
    <property type="entry name" value="3-METHYL-2-OXOBUTANOATE HYDROXYMETHYLTRANSFERASE"/>
    <property type="match status" value="1"/>
</dbReference>
<feature type="binding site" evidence="5">
    <location>
        <position position="87"/>
    </location>
    <ligand>
        <name>3-methyl-2-oxobutanoate</name>
        <dbReference type="ChEBI" id="CHEBI:11851"/>
    </ligand>
</feature>
<dbReference type="InterPro" id="IPR015813">
    <property type="entry name" value="Pyrv/PenolPyrv_kinase-like_dom"/>
</dbReference>
<feature type="binding site" evidence="5">
    <location>
        <position position="117"/>
    </location>
    <ligand>
        <name>3-methyl-2-oxobutanoate</name>
        <dbReference type="ChEBI" id="CHEBI:11851"/>
    </ligand>
</feature>
<feature type="active site" description="Proton acceptor" evidence="5">
    <location>
        <position position="186"/>
    </location>
</feature>
<dbReference type="Gene3D" id="3.20.20.60">
    <property type="entry name" value="Phosphoenolpyruvate-binding domains"/>
    <property type="match status" value="1"/>
</dbReference>